<dbReference type="SUPFAM" id="SSF48652">
    <property type="entry name" value="Tetraspanin"/>
    <property type="match status" value="1"/>
</dbReference>
<keyword evidence="4 6" id="KW-0472">Membrane</keyword>
<evidence type="ECO:0000256" key="1">
    <source>
        <dbReference type="ARBA" id="ARBA00004141"/>
    </source>
</evidence>
<keyword evidence="2 6" id="KW-0812">Transmembrane</keyword>
<evidence type="ECO:0000256" key="5">
    <source>
        <dbReference type="SAM" id="MobiDB-lite"/>
    </source>
</evidence>
<dbReference type="PANTHER" id="PTHR21041:SF17">
    <property type="entry name" value="E3 UBIQUITIN-PROTEIN LIGASE DCST1"/>
    <property type="match status" value="1"/>
</dbReference>
<feature type="compositionally biased region" description="Polar residues" evidence="5">
    <location>
        <begin position="387"/>
        <end position="400"/>
    </location>
</feature>
<dbReference type="PANTHER" id="PTHR21041">
    <property type="entry name" value="DENDRITIC CELL-SPECIFIC TRANSMEMBRANE PROTEIN"/>
    <property type="match status" value="1"/>
</dbReference>
<feature type="transmembrane region" description="Helical" evidence="6">
    <location>
        <begin position="59"/>
        <end position="81"/>
    </location>
</feature>
<evidence type="ECO:0000313" key="8">
    <source>
        <dbReference type="EMBL" id="CAL5133502.1"/>
    </source>
</evidence>
<feature type="transmembrane region" description="Helical" evidence="6">
    <location>
        <begin position="968"/>
        <end position="988"/>
    </location>
</feature>
<sequence>MWPYHWFILNIGISLAVLIFTAHSLHLLREYLKAELLLKVLGEESKVEKRMLSRMKWKSLLDIIGPTVCIFFWFGTLLVRMVPKDYTENQYRVYYFISKTIWQILALPYLIVSLAHSVYLMLVLLDDTGFIHGETSNTLFEMFKFLASGIDNQKKLHIINTMELLQLKYACCGGTSYLNWLDIDFRFADESLTFQLTNRSSEFDPWGQKSISPFFPTSCCDRSQNIKCATSLLRPSDELTVYQMTYEAPVYKRDCAFSIYTHTYQELFGLIAFFSVVDIFLHFLQMIFQIKCYFKTAPRYPCIKWNVFMPPLQSKLTPPKMGSRRESTGSVVHRTGSITHMDGSRTHQDGSITKRDGTFVPIPDELYHRSGSITVRSGSRIHRTGSRTHTNGSRTHRTGSVTYADGTRVHRDQTISLGPGDTRDVCMKGEKVKVFFGSAGYISTEQILQACQGTHLLAQPSHMQLRNLDLKSYYLRERLHAGWLLRGVDRQYSCIMQRLPIKRYHSIAPTQASEFRLFLRIHLPMIEAIIYADGNSVIETEANSLYRSFCVYLIRGALFLLFGFIAAEIILSVALSMNANSPLLSVSPERHRDEQMMIQANEKTRDEVAAIYEEVRKQTSFFIYTTVMVASLVSRRVRCVLLLALPGLGLAVGWAYLSNEMLHSALIGPVANVQQNIFSVSDTLMCFAEASHNMTRDFDTVNQLRLDDDKVELEYADVIGEDSPDFRNASSDLMKMISDLRNNLSIAVEEYAKLWPSIKELEDAYGLLIAKMGGVPTGTEIKRNQKRSEIYDSYQKQIKSFELPENVKAALTSSIKSGAQLESVMSQYVFLACKRYQDMSHDQCLNQSRMVCDKISELIRSMSYRPAWYTDACWGKNYEAVCPKDKHKTAINTECNLATDTLSPDHGFGVHLQLTRALLDAMNESIQMDDLLFDNKSEKWDNKTDFPADYMSESTGISCKYPVILEGIFYFTLIGSTLTKLLFLWLIVEAHNYISNYILDAEYDNVYVGRLFEIIDAKRLFEFKETLLPLKSMETDIYWRRKCYTMKQFKQVIVGLIVTLFVGVGLRLLFAIDYHFYEMVTFLIDLTSGYHGMRAQSNRMQFSGTDARVLGSGIFQELTSKLLLNLGRLKNINLNYDQNFCSPYLFQTHLSHEDDFFTAWYIQAVVVILGPYLLRCRHCIAAFFYPSRSRSRTVTLYNSMLVRRRRHMTMCRNLVVHWTREGRLQREARRRSEPHLLEMISPRLAGMLSLNKRKCIICQDYLPPGPDLLICPVDHTATCQQCASMVLRSNKCITCLDRNPRRLFKERRKIQRSETMRRLRD</sequence>
<accession>A0AAV2TB76</accession>
<dbReference type="InterPro" id="IPR018499">
    <property type="entry name" value="Tetraspanin/Peripherin"/>
</dbReference>
<evidence type="ECO:0000256" key="4">
    <source>
        <dbReference type="ARBA" id="ARBA00023136"/>
    </source>
</evidence>
<feature type="compositionally biased region" description="Basic and acidic residues" evidence="5">
    <location>
        <begin position="342"/>
        <end position="355"/>
    </location>
</feature>
<feature type="transmembrane region" description="Helical" evidence="6">
    <location>
        <begin position="6"/>
        <end position="28"/>
    </location>
</feature>
<feature type="domain" description="Dendritic cell-specific transmembrane protein-like" evidence="7">
    <location>
        <begin position="1003"/>
        <end position="1197"/>
    </location>
</feature>
<keyword evidence="3 6" id="KW-1133">Transmembrane helix</keyword>
<proteinExistence type="predicted"/>
<feature type="transmembrane region" description="Helical" evidence="6">
    <location>
        <begin position="1052"/>
        <end position="1072"/>
    </location>
</feature>
<comment type="caution">
    <text evidence="8">The sequence shown here is derived from an EMBL/GenBank/DDBJ whole genome shotgun (WGS) entry which is preliminary data.</text>
</comment>
<feature type="transmembrane region" description="Helical" evidence="6">
    <location>
        <begin position="267"/>
        <end position="288"/>
    </location>
</feature>
<reference evidence="8" key="1">
    <citation type="submission" date="2024-06" db="EMBL/GenBank/DDBJ databases">
        <authorList>
            <person name="Liu X."/>
            <person name="Lenzi L."/>
            <person name="Haldenby T S."/>
            <person name="Uol C."/>
        </authorList>
    </citation>
    <scope>NUCLEOTIDE SEQUENCE</scope>
</reference>
<name>A0AAV2TB76_CALDB</name>
<dbReference type="Proteomes" id="UP001497525">
    <property type="component" value="Unassembled WGS sequence"/>
</dbReference>
<feature type="transmembrane region" description="Helical" evidence="6">
    <location>
        <begin position="552"/>
        <end position="575"/>
    </location>
</feature>
<dbReference type="InterPro" id="IPR008952">
    <property type="entry name" value="Tetraspanin_EC2_sf"/>
</dbReference>
<dbReference type="InterPro" id="IPR012858">
    <property type="entry name" value="DC_STAMP-like"/>
</dbReference>
<feature type="region of interest" description="Disordered" evidence="5">
    <location>
        <begin position="378"/>
        <end position="400"/>
    </location>
</feature>
<dbReference type="GO" id="GO:0016020">
    <property type="term" value="C:membrane"/>
    <property type="evidence" value="ECO:0007669"/>
    <property type="project" value="UniProtKB-SubCell"/>
</dbReference>
<dbReference type="Pfam" id="PF00335">
    <property type="entry name" value="Tetraspanin"/>
    <property type="match status" value="1"/>
</dbReference>
<evidence type="ECO:0000256" key="6">
    <source>
        <dbReference type="SAM" id="Phobius"/>
    </source>
</evidence>
<evidence type="ECO:0000259" key="7">
    <source>
        <dbReference type="Pfam" id="PF07782"/>
    </source>
</evidence>
<dbReference type="Pfam" id="PF07782">
    <property type="entry name" value="DC_STAMP"/>
    <property type="match status" value="1"/>
</dbReference>
<evidence type="ECO:0000313" key="9">
    <source>
        <dbReference type="Proteomes" id="UP001497525"/>
    </source>
</evidence>
<feature type="transmembrane region" description="Helical" evidence="6">
    <location>
        <begin position="639"/>
        <end position="657"/>
    </location>
</feature>
<feature type="transmembrane region" description="Helical" evidence="6">
    <location>
        <begin position="1156"/>
        <end position="1174"/>
    </location>
</feature>
<protein>
    <recommendedName>
        <fullName evidence="7">Dendritic cell-specific transmembrane protein-like domain-containing protein</fullName>
    </recommendedName>
</protein>
<comment type="subcellular location">
    <subcellularLocation>
        <location evidence="1">Membrane</location>
        <topology evidence="1">Multi-pass membrane protein</topology>
    </subcellularLocation>
</comment>
<evidence type="ECO:0000256" key="3">
    <source>
        <dbReference type="ARBA" id="ARBA00022989"/>
    </source>
</evidence>
<feature type="region of interest" description="Disordered" evidence="5">
    <location>
        <begin position="336"/>
        <end position="355"/>
    </location>
</feature>
<dbReference type="EMBL" id="CAXLJL010000156">
    <property type="protein sequence ID" value="CAL5133502.1"/>
    <property type="molecule type" value="Genomic_DNA"/>
</dbReference>
<evidence type="ECO:0000256" key="2">
    <source>
        <dbReference type="ARBA" id="ARBA00022692"/>
    </source>
</evidence>
<dbReference type="InterPro" id="IPR051856">
    <property type="entry name" value="CSR-E3_Ligase_Protein"/>
</dbReference>
<gene>
    <name evidence="8" type="ORF">CDAUBV1_LOCUS6731</name>
</gene>
<feature type="transmembrane region" description="Helical" evidence="6">
    <location>
        <begin position="101"/>
        <end position="125"/>
    </location>
</feature>
<organism evidence="8 9">
    <name type="scientific">Calicophoron daubneyi</name>
    <name type="common">Rumen fluke</name>
    <name type="synonym">Paramphistomum daubneyi</name>
    <dbReference type="NCBI Taxonomy" id="300641"/>
    <lineage>
        <taxon>Eukaryota</taxon>
        <taxon>Metazoa</taxon>
        <taxon>Spiralia</taxon>
        <taxon>Lophotrochozoa</taxon>
        <taxon>Platyhelminthes</taxon>
        <taxon>Trematoda</taxon>
        <taxon>Digenea</taxon>
        <taxon>Plagiorchiida</taxon>
        <taxon>Pronocephalata</taxon>
        <taxon>Paramphistomoidea</taxon>
        <taxon>Paramphistomidae</taxon>
        <taxon>Calicophoron</taxon>
    </lineage>
</organism>